<name>A0ABS2Q4W8_9BACL</name>
<comment type="caution">
    <text evidence="7">The sequence shown here is derived from an EMBL/GenBank/DDBJ whole genome shotgun (WGS) entry which is preliminary data.</text>
</comment>
<gene>
    <name evidence="7" type="ORF">JOC27_000264</name>
</gene>
<dbReference type="PANTHER" id="PTHR43630">
    <property type="entry name" value="POLY-BETA-1,6-N-ACETYL-D-GLUCOSAMINE SYNTHASE"/>
    <property type="match status" value="1"/>
</dbReference>
<dbReference type="InterPro" id="IPR029044">
    <property type="entry name" value="Nucleotide-diphossugar_trans"/>
</dbReference>
<feature type="domain" description="Glycosyltransferase 2-like" evidence="6">
    <location>
        <begin position="262"/>
        <end position="413"/>
    </location>
</feature>
<keyword evidence="8" id="KW-1185">Reference proteome</keyword>
<evidence type="ECO:0000256" key="1">
    <source>
        <dbReference type="ARBA" id="ARBA00006739"/>
    </source>
</evidence>
<keyword evidence="4" id="KW-1133">Transmembrane helix</keyword>
<feature type="transmembrane region" description="Helical" evidence="4">
    <location>
        <begin position="433"/>
        <end position="450"/>
    </location>
</feature>
<protein>
    <submittedName>
        <fullName evidence="7">Cellulose synthase/poly-beta-1,6-N-acetylglucosamine synthase-like glycosyltransferase</fullName>
    </submittedName>
</protein>
<feature type="domain" description="Glycosyltransferase 2-like" evidence="5">
    <location>
        <begin position="147"/>
        <end position="212"/>
    </location>
</feature>
<sequence length="488" mass="55642">MDPKDGTWHMTDALNQFIPTIIDTVGLLILIYMLFVVCFYFIIFIVSAFELKKLQELDDVDPYGELIRSYDTKPISILVPAHNEAIGITESINSLLSLIYPEYEIIVINDASTDDTLSVMIEQFQMEKVPFVIRKTLNSAPIRAVYKSKSSPNVLMIDKDHGGKADALNAGINLSKYPYFCTIDGDSILERNALLKVMKPIIDSDESVIAVGGSVRIANGCSITAGEVMKIRLDRNPIVIMQVIEYLRAFLIGRIGLSKYNILMIVSGAFGVFNKSWVIKAKGYNTTTVGEDMELVVHLHELIKDEKLKKQVKYIPDPVCWTEAPSSIRMLWRQRARWNRGLLEVLWMHKKMLLNPKYKSVGLISLPYFFFIELLGTFVEFIGYLILIFGSLFSLISMNMALLLFCFSLLLGSLLSMCGVLLEEWSLKKYPRVTDLIILFFLAVTETFWYRPLITFFRFTGILQIFSKGNKWKSMERKGISSKSKLNR</sequence>
<dbReference type="EMBL" id="JAFBEV010000002">
    <property type="protein sequence ID" value="MBM7656827.1"/>
    <property type="molecule type" value="Genomic_DNA"/>
</dbReference>
<reference evidence="7 8" key="1">
    <citation type="submission" date="2021-01" db="EMBL/GenBank/DDBJ databases">
        <title>Genomic Encyclopedia of Type Strains, Phase IV (KMG-IV): sequencing the most valuable type-strain genomes for metagenomic binning, comparative biology and taxonomic classification.</title>
        <authorList>
            <person name="Goeker M."/>
        </authorList>
    </citation>
    <scope>NUCLEOTIDE SEQUENCE [LARGE SCALE GENOMIC DNA]</scope>
    <source>
        <strain evidence="7 8">DSM 100968</strain>
    </source>
</reference>
<organism evidence="7 8">
    <name type="scientific">Sporolactobacillus spathodeae</name>
    <dbReference type="NCBI Taxonomy" id="1465502"/>
    <lineage>
        <taxon>Bacteria</taxon>
        <taxon>Bacillati</taxon>
        <taxon>Bacillota</taxon>
        <taxon>Bacilli</taxon>
        <taxon>Bacillales</taxon>
        <taxon>Sporolactobacillaceae</taxon>
        <taxon>Sporolactobacillus</taxon>
    </lineage>
</organism>
<evidence type="ECO:0000313" key="7">
    <source>
        <dbReference type="EMBL" id="MBM7656827.1"/>
    </source>
</evidence>
<evidence type="ECO:0000259" key="6">
    <source>
        <dbReference type="Pfam" id="PF13632"/>
    </source>
</evidence>
<dbReference type="Proteomes" id="UP000823201">
    <property type="component" value="Unassembled WGS sequence"/>
</dbReference>
<dbReference type="Gene3D" id="3.90.550.10">
    <property type="entry name" value="Spore Coat Polysaccharide Biosynthesis Protein SpsA, Chain A"/>
    <property type="match status" value="1"/>
</dbReference>
<comment type="similarity">
    <text evidence="1">Belongs to the glycosyltransferase 2 family.</text>
</comment>
<proteinExistence type="inferred from homology"/>
<evidence type="ECO:0000259" key="5">
    <source>
        <dbReference type="Pfam" id="PF00535"/>
    </source>
</evidence>
<dbReference type="PANTHER" id="PTHR43630:SF1">
    <property type="entry name" value="POLY-BETA-1,6-N-ACETYL-D-GLUCOSAMINE SYNTHASE"/>
    <property type="match status" value="1"/>
</dbReference>
<evidence type="ECO:0000256" key="2">
    <source>
        <dbReference type="ARBA" id="ARBA00022676"/>
    </source>
</evidence>
<evidence type="ECO:0000313" key="8">
    <source>
        <dbReference type="Proteomes" id="UP000823201"/>
    </source>
</evidence>
<evidence type="ECO:0000256" key="3">
    <source>
        <dbReference type="ARBA" id="ARBA00022679"/>
    </source>
</evidence>
<dbReference type="InterPro" id="IPR001173">
    <property type="entry name" value="Glyco_trans_2-like"/>
</dbReference>
<dbReference type="SUPFAM" id="SSF53448">
    <property type="entry name" value="Nucleotide-diphospho-sugar transferases"/>
    <property type="match status" value="1"/>
</dbReference>
<keyword evidence="4" id="KW-0472">Membrane</keyword>
<feature type="transmembrane region" description="Helical" evidence="4">
    <location>
        <begin position="20"/>
        <end position="46"/>
    </location>
</feature>
<keyword evidence="3" id="KW-0808">Transferase</keyword>
<keyword evidence="4" id="KW-0812">Transmembrane</keyword>
<dbReference type="Pfam" id="PF00535">
    <property type="entry name" value="Glycos_transf_2"/>
    <property type="match status" value="2"/>
</dbReference>
<feature type="transmembrane region" description="Helical" evidence="4">
    <location>
        <begin position="401"/>
        <end position="421"/>
    </location>
</feature>
<dbReference type="CDD" id="cd06423">
    <property type="entry name" value="CESA_like"/>
    <property type="match status" value="1"/>
</dbReference>
<evidence type="ECO:0000256" key="4">
    <source>
        <dbReference type="SAM" id="Phobius"/>
    </source>
</evidence>
<keyword evidence="2" id="KW-0328">Glycosyltransferase</keyword>
<feature type="domain" description="Glycosyltransferase 2-like" evidence="5">
    <location>
        <begin position="76"/>
        <end position="145"/>
    </location>
</feature>
<accession>A0ABS2Q4W8</accession>
<dbReference type="Pfam" id="PF13632">
    <property type="entry name" value="Glyco_trans_2_3"/>
    <property type="match status" value="1"/>
</dbReference>
<feature type="transmembrane region" description="Helical" evidence="4">
    <location>
        <begin position="361"/>
        <end position="389"/>
    </location>
</feature>